<sequence>AENHSIFPHALLFLTLDCHHSLCFVILKFGYTRSYLHLLPGNHIRHRQIHQWKRPIHSTTFQPHLLRNELWEFL</sequence>
<name>A0ACB8ZIL1_ARCLA</name>
<feature type="non-terminal residue" evidence="1">
    <location>
        <position position="1"/>
    </location>
</feature>
<gene>
    <name evidence="1" type="ORF">L6452_30555</name>
</gene>
<protein>
    <submittedName>
        <fullName evidence="1">Uncharacterized protein</fullName>
    </submittedName>
</protein>
<proteinExistence type="predicted"/>
<feature type="non-terminal residue" evidence="1">
    <location>
        <position position="74"/>
    </location>
</feature>
<dbReference type="EMBL" id="CM042056">
    <property type="protein sequence ID" value="KAI3697490.1"/>
    <property type="molecule type" value="Genomic_DNA"/>
</dbReference>
<evidence type="ECO:0000313" key="1">
    <source>
        <dbReference type="EMBL" id="KAI3697490.1"/>
    </source>
</evidence>
<accession>A0ACB8ZIL1</accession>
<reference evidence="1 2" key="2">
    <citation type="journal article" date="2022" name="Mol. Ecol. Resour.">
        <title>The genomes of chicory, endive, great burdock and yacon provide insights into Asteraceae paleo-polyploidization history and plant inulin production.</title>
        <authorList>
            <person name="Fan W."/>
            <person name="Wang S."/>
            <person name="Wang H."/>
            <person name="Wang A."/>
            <person name="Jiang F."/>
            <person name="Liu H."/>
            <person name="Zhao H."/>
            <person name="Xu D."/>
            <person name="Zhang Y."/>
        </authorList>
    </citation>
    <scope>NUCLEOTIDE SEQUENCE [LARGE SCALE GENOMIC DNA]</scope>
    <source>
        <strain evidence="2">cv. Niubang</strain>
    </source>
</reference>
<comment type="caution">
    <text evidence="1">The sequence shown here is derived from an EMBL/GenBank/DDBJ whole genome shotgun (WGS) entry which is preliminary data.</text>
</comment>
<evidence type="ECO:0000313" key="2">
    <source>
        <dbReference type="Proteomes" id="UP001055879"/>
    </source>
</evidence>
<dbReference type="Proteomes" id="UP001055879">
    <property type="component" value="Linkage Group LG10"/>
</dbReference>
<keyword evidence="2" id="KW-1185">Reference proteome</keyword>
<organism evidence="1 2">
    <name type="scientific">Arctium lappa</name>
    <name type="common">Greater burdock</name>
    <name type="synonym">Lappa major</name>
    <dbReference type="NCBI Taxonomy" id="4217"/>
    <lineage>
        <taxon>Eukaryota</taxon>
        <taxon>Viridiplantae</taxon>
        <taxon>Streptophyta</taxon>
        <taxon>Embryophyta</taxon>
        <taxon>Tracheophyta</taxon>
        <taxon>Spermatophyta</taxon>
        <taxon>Magnoliopsida</taxon>
        <taxon>eudicotyledons</taxon>
        <taxon>Gunneridae</taxon>
        <taxon>Pentapetalae</taxon>
        <taxon>asterids</taxon>
        <taxon>campanulids</taxon>
        <taxon>Asterales</taxon>
        <taxon>Asteraceae</taxon>
        <taxon>Carduoideae</taxon>
        <taxon>Cardueae</taxon>
        <taxon>Arctiinae</taxon>
        <taxon>Arctium</taxon>
    </lineage>
</organism>
<reference evidence="2" key="1">
    <citation type="journal article" date="2022" name="Mol. Ecol. Resour.">
        <title>The genomes of chicory, endive, great burdock and yacon provide insights into Asteraceae palaeo-polyploidization history and plant inulin production.</title>
        <authorList>
            <person name="Fan W."/>
            <person name="Wang S."/>
            <person name="Wang H."/>
            <person name="Wang A."/>
            <person name="Jiang F."/>
            <person name="Liu H."/>
            <person name="Zhao H."/>
            <person name="Xu D."/>
            <person name="Zhang Y."/>
        </authorList>
    </citation>
    <scope>NUCLEOTIDE SEQUENCE [LARGE SCALE GENOMIC DNA]</scope>
    <source>
        <strain evidence="2">cv. Niubang</strain>
    </source>
</reference>